<organism evidence="1 2">
    <name type="scientific">Microbulbifer okhotskensis</name>
    <dbReference type="NCBI Taxonomy" id="2926617"/>
    <lineage>
        <taxon>Bacteria</taxon>
        <taxon>Pseudomonadati</taxon>
        <taxon>Pseudomonadota</taxon>
        <taxon>Gammaproteobacteria</taxon>
        <taxon>Cellvibrionales</taxon>
        <taxon>Microbulbiferaceae</taxon>
        <taxon>Microbulbifer</taxon>
    </lineage>
</organism>
<dbReference type="Proteomes" id="UP001139028">
    <property type="component" value="Unassembled WGS sequence"/>
</dbReference>
<gene>
    <name evidence="1" type="ORF">MO867_22135</name>
</gene>
<name>A0A9X2ERE4_9GAMM</name>
<evidence type="ECO:0000313" key="2">
    <source>
        <dbReference type="Proteomes" id="UP001139028"/>
    </source>
</evidence>
<proteinExistence type="predicted"/>
<reference evidence="1" key="1">
    <citation type="journal article" date="2022" name="Arch. Microbiol.">
        <title>Microbulbifer okhotskensis sp. nov., isolated from a deep bottom sediment of the Okhotsk Sea.</title>
        <authorList>
            <person name="Romanenko L."/>
            <person name="Kurilenko V."/>
            <person name="Otstavnykh N."/>
            <person name="Velansky P."/>
            <person name="Isaeva M."/>
            <person name="Mikhailov V."/>
        </authorList>
    </citation>
    <scope>NUCLEOTIDE SEQUENCE</scope>
    <source>
        <strain evidence="1">OS29</strain>
    </source>
</reference>
<dbReference type="EMBL" id="JALBWM010000294">
    <property type="protein sequence ID" value="MCO1337027.1"/>
    <property type="molecule type" value="Genomic_DNA"/>
</dbReference>
<dbReference type="AlphaFoldDB" id="A0A9X2ERE4"/>
<sequence>MQDDIKTAFTGLSESERDRWAFCARRNKNNTALQQAEKTVEVVAEELCDFLGLDETLIGSNQVQGGSQ</sequence>
<protein>
    <submittedName>
        <fullName evidence="1">Uncharacterized protein</fullName>
    </submittedName>
</protein>
<dbReference type="RefSeq" id="WP_252473213.1">
    <property type="nucleotide sequence ID" value="NZ_JALBWM010000294.1"/>
</dbReference>
<keyword evidence="2" id="KW-1185">Reference proteome</keyword>
<accession>A0A9X2ERE4</accession>
<evidence type="ECO:0000313" key="1">
    <source>
        <dbReference type="EMBL" id="MCO1337027.1"/>
    </source>
</evidence>
<comment type="caution">
    <text evidence="1">The sequence shown here is derived from an EMBL/GenBank/DDBJ whole genome shotgun (WGS) entry which is preliminary data.</text>
</comment>